<comment type="caution">
    <text evidence="1">The sequence shown here is derived from an EMBL/GenBank/DDBJ whole genome shotgun (WGS) entry which is preliminary data.</text>
</comment>
<protein>
    <submittedName>
        <fullName evidence="1">Uncharacterized protein</fullName>
    </submittedName>
</protein>
<organism evidence="1 2">
    <name type="scientific">Solirubrobacter pauli</name>
    <dbReference type="NCBI Taxonomy" id="166793"/>
    <lineage>
        <taxon>Bacteria</taxon>
        <taxon>Bacillati</taxon>
        <taxon>Actinomycetota</taxon>
        <taxon>Thermoleophilia</taxon>
        <taxon>Solirubrobacterales</taxon>
        <taxon>Solirubrobacteraceae</taxon>
        <taxon>Solirubrobacter</taxon>
    </lineage>
</organism>
<evidence type="ECO:0000313" key="1">
    <source>
        <dbReference type="EMBL" id="RKQ90244.1"/>
    </source>
</evidence>
<keyword evidence="2" id="KW-1185">Reference proteome</keyword>
<dbReference type="AlphaFoldDB" id="A0A660LB43"/>
<accession>A0A660LB43</accession>
<dbReference type="RefSeq" id="WP_147447516.1">
    <property type="nucleotide sequence ID" value="NZ_RBIL01000001.1"/>
</dbReference>
<sequence>MPETNCFCGCGRSAAFGQARAVNDAARRVAGVRPQTADAERLLALALTVLHDDACARDVVRTLRVWLSAP</sequence>
<dbReference type="EMBL" id="RBIL01000001">
    <property type="protein sequence ID" value="RKQ90244.1"/>
    <property type="molecule type" value="Genomic_DNA"/>
</dbReference>
<dbReference type="Proteomes" id="UP000278962">
    <property type="component" value="Unassembled WGS sequence"/>
</dbReference>
<gene>
    <name evidence="1" type="ORF">C8N24_0043</name>
</gene>
<evidence type="ECO:0000313" key="2">
    <source>
        <dbReference type="Proteomes" id="UP000278962"/>
    </source>
</evidence>
<name>A0A660LB43_9ACTN</name>
<proteinExistence type="predicted"/>
<reference evidence="1 2" key="1">
    <citation type="submission" date="2018-10" db="EMBL/GenBank/DDBJ databases">
        <title>Genomic Encyclopedia of Archaeal and Bacterial Type Strains, Phase II (KMG-II): from individual species to whole genera.</title>
        <authorList>
            <person name="Goeker M."/>
        </authorList>
    </citation>
    <scope>NUCLEOTIDE SEQUENCE [LARGE SCALE GENOMIC DNA]</scope>
    <source>
        <strain evidence="1 2">DSM 14954</strain>
    </source>
</reference>